<feature type="transmembrane region" description="Helical" evidence="2">
    <location>
        <begin position="7394"/>
        <end position="7420"/>
    </location>
</feature>
<feature type="domain" description="SEA" evidence="3">
    <location>
        <begin position="4055"/>
        <end position="4176"/>
    </location>
</feature>
<feature type="compositionally biased region" description="Low complexity" evidence="1">
    <location>
        <begin position="6823"/>
        <end position="6834"/>
    </location>
</feature>
<feature type="region of interest" description="Disordered" evidence="1">
    <location>
        <begin position="445"/>
        <end position="471"/>
    </location>
</feature>
<feature type="domain" description="SEA" evidence="3">
    <location>
        <begin position="6702"/>
        <end position="6819"/>
    </location>
</feature>
<organism evidence="4 5">
    <name type="scientific">Mesocricetus auratus</name>
    <name type="common">Golden hamster</name>
    <dbReference type="NCBI Taxonomy" id="10036"/>
    <lineage>
        <taxon>Eukaryota</taxon>
        <taxon>Metazoa</taxon>
        <taxon>Chordata</taxon>
        <taxon>Craniata</taxon>
        <taxon>Vertebrata</taxon>
        <taxon>Euteleostomi</taxon>
        <taxon>Mammalia</taxon>
        <taxon>Eutheria</taxon>
        <taxon>Euarchontoglires</taxon>
        <taxon>Glires</taxon>
        <taxon>Rodentia</taxon>
        <taxon>Myomorpha</taxon>
        <taxon>Muroidea</taxon>
        <taxon>Cricetidae</taxon>
        <taxon>Cricetinae</taxon>
        <taxon>Mesocricetus</taxon>
    </lineage>
</organism>
<feature type="compositionally biased region" description="Polar residues" evidence="1">
    <location>
        <begin position="6380"/>
        <end position="6393"/>
    </location>
</feature>
<feature type="domain" description="SEA" evidence="3">
    <location>
        <begin position="4210"/>
        <end position="4331"/>
    </location>
</feature>
<feature type="domain" description="SEA" evidence="3">
    <location>
        <begin position="6854"/>
        <end position="6971"/>
    </location>
</feature>
<feature type="compositionally biased region" description="Polar residues" evidence="1">
    <location>
        <begin position="3405"/>
        <end position="3415"/>
    </location>
</feature>
<reference evidence="5" key="1">
    <citation type="submission" date="2025-08" db="UniProtKB">
        <authorList>
            <consortium name="RefSeq"/>
        </authorList>
    </citation>
    <scope>IDENTIFICATION</scope>
    <source>
        <tissue evidence="5">Liver</tissue>
    </source>
</reference>
<feature type="compositionally biased region" description="Low complexity" evidence="1">
    <location>
        <begin position="6668"/>
        <end position="6690"/>
    </location>
</feature>
<dbReference type="GeneID" id="101822725"/>
<feature type="domain" description="SEA" evidence="3">
    <location>
        <begin position="7137"/>
        <end position="7248"/>
    </location>
</feature>
<dbReference type="PANTHER" id="PTHR14672">
    <property type="entry name" value="MUCIN-16"/>
    <property type="match status" value="1"/>
</dbReference>
<feature type="compositionally biased region" description="Low complexity" evidence="1">
    <location>
        <begin position="6526"/>
        <end position="6544"/>
    </location>
</feature>
<feature type="region of interest" description="Disordered" evidence="1">
    <location>
        <begin position="2730"/>
        <end position="2825"/>
    </location>
</feature>
<dbReference type="SUPFAM" id="SSF82671">
    <property type="entry name" value="SEA domain"/>
    <property type="match status" value="24"/>
</dbReference>
<dbReference type="Gene3D" id="3.30.70.960">
    <property type="entry name" value="SEA domain"/>
    <property type="match status" value="24"/>
</dbReference>
<evidence type="ECO:0000313" key="4">
    <source>
        <dbReference type="Proteomes" id="UP000886700"/>
    </source>
</evidence>
<feature type="domain" description="SEA" evidence="3">
    <location>
        <begin position="7261"/>
        <end position="7380"/>
    </location>
</feature>
<keyword evidence="2" id="KW-1133">Transmembrane helix</keyword>
<feature type="region of interest" description="Disordered" evidence="1">
    <location>
        <begin position="244"/>
        <end position="271"/>
    </location>
</feature>
<feature type="domain" description="SEA" evidence="3">
    <location>
        <begin position="4662"/>
        <end position="4783"/>
    </location>
</feature>
<evidence type="ECO:0000256" key="2">
    <source>
        <dbReference type="SAM" id="Phobius"/>
    </source>
</evidence>
<feature type="compositionally biased region" description="Polar residues" evidence="1">
    <location>
        <begin position="6835"/>
        <end position="6845"/>
    </location>
</feature>
<feature type="compositionally biased region" description="Polar residues" evidence="1">
    <location>
        <begin position="2730"/>
        <end position="2743"/>
    </location>
</feature>
<feature type="region of interest" description="Disordered" evidence="1">
    <location>
        <begin position="3741"/>
        <end position="3762"/>
    </location>
</feature>
<feature type="compositionally biased region" description="Polar residues" evidence="1">
    <location>
        <begin position="3899"/>
        <end position="3916"/>
    </location>
</feature>
<name>A0ABM2WK51_MESAU</name>
<feature type="region of interest" description="Disordered" evidence="1">
    <location>
        <begin position="6664"/>
        <end position="6696"/>
    </location>
</feature>
<feature type="domain" description="SEA" evidence="3">
    <location>
        <begin position="5379"/>
        <end position="5500"/>
    </location>
</feature>
<feature type="region of interest" description="Disordered" evidence="1">
    <location>
        <begin position="6220"/>
        <end position="6243"/>
    </location>
</feature>
<feature type="domain" description="SEA" evidence="3">
    <location>
        <begin position="4977"/>
        <end position="5098"/>
    </location>
</feature>
<feature type="region of interest" description="Disordered" evidence="1">
    <location>
        <begin position="3036"/>
        <end position="3071"/>
    </location>
</feature>
<feature type="region of interest" description="Disordered" evidence="1">
    <location>
        <begin position="3234"/>
        <end position="3257"/>
    </location>
</feature>
<dbReference type="InterPro" id="IPR000082">
    <property type="entry name" value="SEA_dom"/>
</dbReference>
<keyword evidence="2" id="KW-0812">Transmembrane</keyword>
<evidence type="ECO:0000313" key="5">
    <source>
        <dbReference type="RefSeq" id="XP_040591179.1"/>
    </source>
</evidence>
<feature type="compositionally biased region" description="Polar residues" evidence="1">
    <location>
        <begin position="3036"/>
        <end position="3053"/>
    </location>
</feature>
<dbReference type="Proteomes" id="UP000886700">
    <property type="component" value="Unplaced"/>
</dbReference>
<feature type="region of interest" description="Disordered" evidence="1">
    <location>
        <begin position="6817"/>
        <end position="6845"/>
    </location>
</feature>
<feature type="region of interest" description="Disordered" evidence="1">
    <location>
        <begin position="3895"/>
        <end position="3916"/>
    </location>
</feature>
<feature type="compositionally biased region" description="Polar residues" evidence="1">
    <location>
        <begin position="6228"/>
        <end position="6243"/>
    </location>
</feature>
<feature type="domain" description="SEA" evidence="3">
    <location>
        <begin position="5955"/>
        <end position="6072"/>
    </location>
</feature>
<feature type="domain" description="SEA" evidence="3">
    <location>
        <begin position="6399"/>
        <end position="6516"/>
    </location>
</feature>
<feature type="compositionally biased region" description="Low complexity" evidence="1">
    <location>
        <begin position="2809"/>
        <end position="2818"/>
    </location>
</feature>
<feature type="domain" description="SEA" evidence="3">
    <location>
        <begin position="4815"/>
        <end position="4936"/>
    </location>
</feature>
<feature type="domain" description="SEA" evidence="3">
    <location>
        <begin position="5647"/>
        <end position="5768"/>
    </location>
</feature>
<feature type="region of interest" description="Disordered" evidence="1">
    <location>
        <begin position="1107"/>
        <end position="1128"/>
    </location>
</feature>
<dbReference type="PROSITE" id="PS50024">
    <property type="entry name" value="SEA"/>
    <property type="match status" value="24"/>
</dbReference>
<feature type="region of interest" description="Disordered" evidence="1">
    <location>
        <begin position="1530"/>
        <end position="1553"/>
    </location>
</feature>
<feature type="region of interest" description="Disordered" evidence="1">
    <location>
        <begin position="6513"/>
        <end position="6544"/>
    </location>
</feature>
<feature type="compositionally biased region" description="Low complexity" evidence="1">
    <location>
        <begin position="6365"/>
        <end position="6379"/>
    </location>
</feature>
<feature type="region of interest" description="Disordered" evidence="1">
    <location>
        <begin position="2560"/>
        <end position="2594"/>
    </location>
</feature>
<dbReference type="RefSeq" id="XP_040591179.1">
    <property type="nucleotide sequence ID" value="XM_040735245.1"/>
</dbReference>
<accession>A0ABM2WK51</accession>
<feature type="compositionally biased region" description="Polar residues" evidence="1">
    <location>
        <begin position="2585"/>
        <end position="2594"/>
    </location>
</feature>
<proteinExistence type="predicted"/>
<feature type="domain" description="SEA" evidence="3">
    <location>
        <begin position="6247"/>
        <end position="6364"/>
    </location>
</feature>
<feature type="domain" description="SEA" evidence="3">
    <location>
        <begin position="4365"/>
        <end position="4486"/>
    </location>
</feature>
<gene>
    <name evidence="5" type="primary">LOC101822725</name>
</gene>
<feature type="domain" description="SEA" evidence="3">
    <location>
        <begin position="5803"/>
        <end position="5920"/>
    </location>
</feature>
<feature type="region of interest" description="Disordered" evidence="1">
    <location>
        <begin position="6358"/>
        <end position="6393"/>
    </location>
</feature>
<feature type="domain" description="SEA" evidence="3">
    <location>
        <begin position="6107"/>
        <end position="6224"/>
    </location>
</feature>
<keyword evidence="4" id="KW-1185">Reference proteome</keyword>
<dbReference type="InterPro" id="IPR036364">
    <property type="entry name" value="SEA_dom_sf"/>
</dbReference>
<feature type="domain" description="SEA" evidence="3">
    <location>
        <begin position="4499"/>
        <end position="4620"/>
    </location>
</feature>
<feature type="domain" description="SEA" evidence="3">
    <location>
        <begin position="3921"/>
        <end position="4042"/>
    </location>
</feature>
<feature type="region of interest" description="Disordered" evidence="1">
    <location>
        <begin position="3386"/>
        <end position="3417"/>
    </location>
</feature>
<feature type="domain" description="SEA" evidence="3">
    <location>
        <begin position="5513"/>
        <end position="5634"/>
    </location>
</feature>
<keyword evidence="2" id="KW-0472">Membrane</keyword>
<evidence type="ECO:0000256" key="1">
    <source>
        <dbReference type="SAM" id="MobiDB-lite"/>
    </source>
</evidence>
<feature type="domain" description="SEA" evidence="3">
    <location>
        <begin position="5245"/>
        <end position="5366"/>
    </location>
</feature>
<feature type="compositionally biased region" description="Low complexity" evidence="1">
    <location>
        <begin position="252"/>
        <end position="271"/>
    </location>
</feature>
<protein>
    <submittedName>
        <fullName evidence="5">Mucin-16</fullName>
    </submittedName>
</protein>
<feature type="region of interest" description="Disordered" evidence="1">
    <location>
        <begin position="2436"/>
        <end position="2460"/>
    </location>
</feature>
<evidence type="ECO:0000259" key="3">
    <source>
        <dbReference type="PROSITE" id="PS50024"/>
    </source>
</evidence>
<feature type="compositionally biased region" description="Polar residues" evidence="1">
    <location>
        <begin position="2781"/>
        <end position="2800"/>
    </location>
</feature>
<feature type="domain" description="SEA" evidence="3">
    <location>
        <begin position="5111"/>
        <end position="5232"/>
    </location>
</feature>
<sequence length="7449" mass="799582">MSQLTELSTEGAAEEDTTITAPKATSIATSTTKISTTASKPLAHLKTTEKTSNTNTTEMIITASDASHNVLGITASFPTSSGENTSMVLSTRPSSYSREPESMALWSHSLRTETSQVVNPLPISSDESDTVSLVTHSLEITSAVAKITQNASQDESDSMVSTATTPREEANSAIAAAAVSPVIPDLVTSRISRPEESTILFIPTLTDSQSEPKSTGSGITKARTEVPSAIPTVLMTTPDVSHIVSDSVPSVTTNSETEARSNSSTSTTSSNVSEILTSLVTTFRTVTSSNIPTLTLSSDKPETGASMITHTGVQDTSFLPTMTASSGVLGIVTSLVPSSEIYTSTISPAIARYSQKMEKITSQVTLSATSENSSSVTTLTTLPSEAAESALFVTNPEENSLRVPRTRPNFSHIESHTTPPTTITIEQEALSSVPTIAISTSIPNMTTLEGHGSEEDARTSKPILSLHPSEPHTKISLIAHSGEKTSSSTSTIVVSPGVTEIMRPVFPSSETWIDTRNKTISSGQPETTTSWTMNPETEVTSRVIHTTISPSLLDLVTSKSVSHTPKPQTTLSLVTDAGADYNSSTSTLADFPSIREVTTSLVTNVSSKNHATTSTPTFSPVKPETTISWMSKLQKEATSEVLMTNAKPSVPDMVTSTVLNHTPSEPQTTSLVTNAGGQLSLSMSSLQASSPGITEMTPPLFTSFGTDSYAKTTTLAVSPGQPDINVPWATHPGTEGTSGVLSTMISPSVSEIMTVPTVIPSEPYTSISLVTDIGEQPSSAMSARPVSPGMTEMIPSLVTSYGTENHPVTSTFAISPSQSEATAPWVTNPRKEDPSGVVTSAISTSAPGMMASTSLNHISSEPQNTSLATHAGRQHSLDTNSMAVIQGITEITSLVNSSGIESHAVPTFIVSSPIKPEATSLGVTQSRTEGTSGVLSTTVLSSVQGMMTRTIIPSEPHTEDSLVTNTGEEPSSSMYTSPISAGITQMIPFLLTSYNTEQYSVSSTLDASLSQPDTTEPSLTYPEKIDKLGVLSTTISTGIPEMITSTNLIPSKPHTTFSLATHIWEQSSSAMSSRPVSSGPTEMMKSLLTSSSTENFLMTSTLAVSPDQHGTTGSWATHPEKEGTSETISTTFSPAVPDIMTSTTQNHTPSEPQTIASLVTYAGRHPISSMSTQAVSSGVTEIMTPQAISYNMVTHETSPALLVSPVQSESTASWTTHVERGTTSGVLNTTISASVPAPVTSPTFIPSVQHSTVALVTPNGQQSNSTIPTLALFPGIIKETPSMVPSSGTKNISAATTLAVSTDQAEATDSWDTHSVKAFTSDIITTTKLPNAPENITLTSLASSSETQTTIPVVTHADVQPSLSISTLAVSSGVTEMMTSRASTTGTAAHETSPALLVSPGQRETSTLWNSISELLNGTTFISSEPHSTISYATHIGEQFNSAMPTLAVSPSITEMIPSPVTKSTTKHNLAATTLKVSTEQIGTTTVWVTHRGKDDSSGNLSTNMSHTIPDMITSTTLSHTPSETQNITSLATLPSGHPSSSISTQVDSSGVTTMTPSLVTSLDRENYTITSTLDVSIGQSETTATLITHPEREATSGVPTTPITTGIPEMMTTTRLVPSEQHNTISLITHIEGQPSLTLSTRPVSPGIVEMVHSLVTNVSAESYPMTLNVSVAPHKPGTTAPWVNHPGEGGTSGILSTTIPPSIPEMMTSPSQSLISSEPHTTVSLVTHVEGQPSSAMSSSPVSSGITEMMQSILPSSSTESFSMASTMAVSQGQPGTTGSWVTHPENESTSEILSTTISPTLPNILTSTTLNHTPSEENTVRSLITYAASNHTLSMSTHGFSSGVTEIMTPQAISSSMVTHETSPALLVSPVQRESTASWTTHVERETTSGNLNTTISANVPAPVTSTTLIPSEQHFTVSFVTPIGKQSNSTIPTLALSAGITKETPSMVPSSGTKNISAATTLAVSTDQAEATGSWVTHSVKAFTSDIITTTMPPSSAENMITMSMTSTHSEPQTITSLVTQHGGYSSLSMSIHDVSSGVTEMMTSQASTTGTASHETRPALLVSPGQTETIASLSTHAEREETADFLKTTTAISVSDLLNATTPIYSEPHSSISFATHNGEQFISAISTLTVSPGITEMMSSLDTRYDAENNSTLVVSKDHPGTVAPLGTHSGKEDSFRNLSTTILPNIADMMPSTTLNHTPSEPQTTTSLVTHAGGHPTSSMSTQVVSSVVTTMTPSLVTSLGTENFAIASTLDTSTGQPETMATWITHPEREATSGVPTTTITTGVPEMMVTTTLISSEPYNPISMVPHIDRQPSSTLSPSLVSPSITEMIQSLVTSSGTESHPATSTVGVSPDKLGTTAPWINHSEKEGSLGHLSTAISPSVPDMMISTTLNHTPSEKQTITSLVTHAAGHPNSSISIQAVSSGVTETMTSQATTTGAAAHETSPSMLSSPGQTEITASWTTHPEMEETAGVLHTTTGTSVSDLTSTTLIISEPHSTVSFVTHIGEQPNSAMPTLVASPGITDTVLVLGISTVAENNSTMAVSRNHPETIAPLVTHSGKEGSSGDLSTARSPSVPDMMNSTALSHSPSEAQTIASLVTHAAGHPSSSTSTLSVSSGITQMTPSLVTSLGTESYASTSTLDVSIGQPEMTATLVTHPEREATSGVPTTTITTGVPEMMVTTTLIPSEPHNPISMITHIDRQPSSTLTTGPVSPSITEMIQSLITNSSTESNPVTSTVGVPPDKLGTTAPWINHSEKEGSSGDLSTALSHSVPDMMTSTTLNHTPSEPQTTTSLVTHAGGHHNSSISTVSVSSGKTEMTPSLVSSFGTESYAITSNLDVSIGQPEVTVTLVTHHERLTTSGLPATTISTGVTEMMTSTTLNPSEPLARFSFTTSAADETNLDLSTTTVSPSITEIMTPLVTTSGRETHETPPVLFVSPGQKETTTSWVTHIEREATSDSTTTTISANVPDMITSPNLIPSEPHPIVSLATDIGEQPISAMSTWPASQGMTEMIPSLVTSSHTESHLVSSGLTISPGQTETTAPWVTQPTKEDTSEAVTTTIPPSVPDMMTSTILNHTPSEPQTTSLVTNAGGQLSLSMSSLQSSSPGITEMTPPLFTSFGTESYATSTTLAVSPGQPDITVPWATHPGTEGTSGVLSTTISPSVSEMMTAPTLIPSEPYTAVSLVTDIGEQPSSAMSARPVSPGMTEMIPSLVTSYGTENHPVTSTLVMSPSQSETTAPGVTNPRNEDTSGVVTSVISPGAPGMMTSTSLYHITSEPQTTTLVTHAGGQSSSSTSSLDISTHVTETISSLVTSSHVPEMTISPNVISSEAHTTISVVTHIVHQPSSTMSLRPISTYVTETRPPLVTSSHIESDSVSSILATSSSQRDTPVSWVTPPVTKAPSSTPRTSIFPSVPDMMASSPLFPSEPHTTMSFVSHVGEQSSSAMSTSSIPPNITEMMTPLATTSKTETHTTTLTLDVSSQTDTTDSWVSHPGKEATSTISTLSTLFGEPNITETWLTVSAPPSTPLSTTTPTFSYSESDITLSASKAETTSTIPTTLSSDVQYMTTPLVSGSTTDNSMIFLPLSTWMHEPTSTVSLVTQPALTQKTSSFSDSGLDITPSIVNHPGIETSSSVPTTTVSHGAPGVMISQFISSGPMNSTVPTTVLPPNEPKSTTSLTTLLNAETNRTFPVSTGFLSVLETTASVPITPGVDVSTTLLNQTVSAGEPEMTKFLVNSSVTEDSRSDMGTTISSGTSKETVSLSIYSETETHTTPSLVLAGTTGLWASIPSRESTLSMSPNVPGFPGVATISKFSSETVPSTKTSASVTTVRLPNFDSDVTSPIMTLISSESSTSPLTDLETTSETFHLDTTSSRPTEAKTTTTLHGSSFAPLASSRMPTWSSENVTSRPSKTTSIPPELVPFTFNLTITNLPYTLEMGYSGSSHFNITEKALNYLLQSLFQNTSIGSGYSGCRLMLIRSEKSGAATGVDTICTYHPDPMSPPLDRKQLYQEVTQLTNGITRLGPYILDKYSLYVNGYNHQYLTPTTNSTSPSFQLFTLNFTITNLRHTEGMGSQGSEIFNSMERILNLLLKPMFKNTSIGSLYSGCRLVSLRPEKEGTATGVDAVCTHHSDPMGRKLDRVKLYWELSHNTNGVTKLGSFTLENDSLYINDFTHQTSATTPNTPVTPSLFFTVTSTTQPNLSTVATPVLTWFTLNFTITNLEFKEDMLYPGSRNFNTLDRVLQHLLKPLFKTSSLGSLFSGCTLMSLRSKKDGTATRVDAICMYHPDPKGHRLDREQLYWEMNKLTHGVNRLGPYTLDRDSLYVDGFTHQSSALITSAPETTTETLGIFGTHSLPRTTAMTHSLVPFTLNFTITNLQFTPVMKHPGSLKFNKTEAVLQRLLAAVFKNTTIGSLYSGCQLTLLKPEKDRSATGVNMICILRSEPMGVGLDPKQLYWELSRETHGITQLDFLTLDRNSLYVNGYNNWFLTSTTSIPVSSLVPFTINFTITNLKYEEGMRHPGSQKFNATERILQRLLWTLFNKTSVSLLYSGCRLISLRPEKDGAATGIDAICTHHPDPTGSELDNEQVYWELSKLTNDITQLGPFTLDQNGLYINGYTHQILPTTSSSECYEALSKKTSTVTTISGRMTTPVSSPTAVGPVLVHFTINFTITNLAFEEDMSRPGSPKFNITERALQSLLRPLFQKSSVGPLYSGCMLTSLRSENNGAGTGVDAVCAHHPDPTGLGLDRKTVYSELSRLTYDVSRLGPYTLDHNSLYVAGYTHQILSTTTKTSVMTTASTVMTTNSSSSTVAGPIPVTFTINFTVTNLEYVEEMGHPGSRKFSATERTLQRLLRALLIKTSLGPLYSGCRLTLLRPENNGAATGVDAICTYHANASNGGLDREQVYWELKRLNDGIIKLGPYTLDQNSLYVNGYTQQTLATTQRSEYLVSSLFVTSMVATVSEGVPKASSIPTAAPVPLPFIINFTIINLEFEEDMGHPGSRKFNITERTLQNLLRPLFNKTSIGPLYSGCRLNLLRPEKDGAATGVDATCTYHLDPTGPRLENEQIYGELSSLTQGVSHLGPYFLDQSSLYVNGYTHQILATTPRTSSSSQRLFTLNFTITNLPHTEDMWVPGYAAFNKVEKVLQLLLKPLFQNTSVGLLYSGCRLTSLRPKKNGEATRVDMICTYHPNSTGTDLDREQLYSELEQLTHNTTGLGPYALEQNSLYVNGYTHQIAVTSNSTIESPSVLFTLNFTITNLFYEEDMQLPGSRKFNTTEKILQGLLGPLFRNTSIGPFYTGCRLTLLRPKEDKTGTGVDTVCMYLADLTSPKLDREMLYWELSEVTHGATKMGPYKLDKDSFYVNGYTPQHAINTLNATEPLPVSFTLNFTITSLHYNKDMQTPGSKKFNATEWVLQHLLETLFNKTSAGPLYSGCKLLLLSSRKNGEATGVDTVCTYHPDHIGHGLAREQLYLELSKLTYGVTQLGPYTLDQDSLYVNGYTHPASGIILNGNDTITVPITLNFTITNLHYTEEMGHPGSLKFNSTKWILHYWFDTLLNKTSIATQYSGCRLTSLRSDSHRAATGVDIICTFHFDPRSPGLDQDQLFWEFSHETHGITRLGPYTLDQNSLYINGYHFGAAAPTTTTGEVSEEMFTVNFTINNLRYSADMGQVGSLKFNITDTLMQHLLSPLFRRSSLGPLYTGCRVATLRSVKNGAQTQVDVLCTYHQVPNSLGLPAKSIFYDLSWQTHGITRLGPYSLDKDSLYVNGYNEPGPDVPPTTPEPATTILPSPSPSLQPESNTAMWHHLETFTINFTISNLPYSADMIIGSAMFNYTENVLQHLLGQLFQNNTFNSSCTLTSLRPQKNGTFTGVVTTCTYQNDPAHPGLDTQGLYAELSLLSHGVTQLGNYTLENDSLYVNGYNGHVPDMLTTIPETNTTILPFTLTSAQPKSTTAVEHHLKTLTINFTISNLPYSEDMGYSSAIFNSTESIIQNLLTPLLQNISFNPSCRVTSIRPEKNQNSSSVNVICSYQHDTAHPGLHTQELYSELSHLTHGVTQLGNYTLKKDSLYVNGYSGTGTEEPTTNPESATIILPSPSTLVQTESTTAVGHHLKTITVSFIISNLPYSSNMNNGSAVFNSTENLLKNLMAPLLHNISFNSSCRLDSLRPEKNGTATGVEAICNYFHDPAYPGLDTQGLYSDLSKLTHGITELGNYTLDKESLHVNSPEPATTALPSPSTSLQPESTTAMSHHQQILTINFTITNLPYASNVSNASAVFNSTENILLHMLEHLFQNGSFNSSCRLDSLKPKKNGTATGVNAICAYYHDPAHPWMDIQGLYSQLTNLTQGVTQLENYSLDKDSLHINSYSQPGPEEPSTSPEPGTTILPSPSTSLQPESTTGMGQYQQILTINFTITNLPYTSNVSNASTVLNSIENILLHLLEHLFQNGSFNSSCRLDSLKPKKNGTATGVNAICAYYHDPAHPWMDIQGLYSQLKNLTQGVTQLGIYSLDKDSLYVNSYSQPGPEEPSKNPEPGTTTLPSSSTSLPESTTGMRQYQQILTINFTITKVPYASNVSNASAVFNSIENILLHLLEHLFQNGSFNSSCRLDSLKPKKNGTATGVNAICAYYHDPAHPWMDIQGLYSQLTNLTQGVTQLGIYSLDKDSLYVNSYSQPGPEEPSTTPEPGTTTLPSPSTSFQPESTTGMGQYQQILTINFTITNVPYASNVSNASTVFSSTESILLHLLEHLFQNGSFNSSCRLDSLKPKKNGTATGVNAICAYYHDPAHPWMDIQGLYSQLTNLTQGFTQLGIFSLDKDSLYVNSYSKPGPEETSTTPEPGTTILPSPSTSLQPESATAMSHHQQILTINFTITNLPYASNVSNASAVFNSTENIVLHQLEHLFQNGSFNSSCRLDSLKPKKNGTATGVNAICAYYHDPAHPWMDIQGLYSQLKDLMQGITQLGNYSLDKDGLFINGYNEHGAEGLPTNPELPTTILASPSTSMQPEPTIAMGHLKTFTLSFTISNLPYSAGMSSAMFNSTERILQNLLGPLVQNESLYSDCKLVSLRSKKNGTATGVHATCSYHHNPAHPELDTQELYTKLSQLTHGVTQLGNYMLDQNSLYVNGYTHQIAETTPSGYVLPNVTIKGTYQLNFHIINWILSNTDPTSSEYIMLEKDIEDKVTTLYTSSQLQEVFQSCTVTNLMSGSMVVTIKTLFSSYLDPNLVKQVFLNKTLNASSHWLGATYQLTDLQVIDMKPLILLPTEIPTSSSSQHFNLNFTITNLPYSQDIAQPGTTRHQQNKRSIEYALNKIFRNSSIKSYFSDCQVLAFRSVSNSNHTGVDSLCNFSPLARRVDRVAIYEEFLRMTQNGTQLLNFTLDRKSVLVDGYSSSRGDDVIKNSGLPFWAIILICLAVLLILITCLMCCFLMTICRRKKEGDYQVQRHRLGYYLPHLDLRKFP</sequence>
<dbReference type="InterPro" id="IPR028850">
    <property type="entry name" value="MUC16"/>
</dbReference>
<dbReference type="Pfam" id="PF01390">
    <property type="entry name" value="SEA"/>
    <property type="match status" value="24"/>
</dbReference>
<feature type="domain" description="SEA" evidence="3">
    <location>
        <begin position="7005"/>
        <end position="7120"/>
    </location>
</feature>
<dbReference type="PANTHER" id="PTHR14672:SF1">
    <property type="entry name" value="MUCIN-16"/>
    <property type="match status" value="1"/>
</dbReference>
<feature type="domain" description="SEA" evidence="3">
    <location>
        <begin position="6550"/>
        <end position="6667"/>
    </location>
</feature>